<reference evidence="2 3" key="1">
    <citation type="submission" date="2021-05" db="EMBL/GenBank/DDBJ databases">
        <title>Genetic and Functional Diversity in Clade A Lucinid endosymbionts from the Bahamas.</title>
        <authorList>
            <person name="Giani N.M."/>
            <person name="Engel A.S."/>
            <person name="Campbell B.J."/>
        </authorList>
    </citation>
    <scope>NUCLEOTIDE SEQUENCE [LARGE SCALE GENOMIC DNA]</scope>
    <source>
        <strain evidence="2">LUC16012Gg_MoonRockCtena</strain>
    </source>
</reference>
<feature type="signal peptide" evidence="1">
    <location>
        <begin position="1"/>
        <end position="23"/>
    </location>
</feature>
<name>A0A944M9U3_9GAMM</name>
<accession>A0A944M9U3</accession>
<feature type="chain" id="PRO_5037023991" evidence="1">
    <location>
        <begin position="24"/>
        <end position="136"/>
    </location>
</feature>
<dbReference type="Proteomes" id="UP000770889">
    <property type="component" value="Unassembled WGS sequence"/>
</dbReference>
<protein>
    <submittedName>
        <fullName evidence="2">Uncharacterized protein</fullName>
    </submittedName>
</protein>
<comment type="caution">
    <text evidence="2">The sequence shown here is derived from an EMBL/GenBank/DDBJ whole genome shotgun (WGS) entry which is preliminary data.</text>
</comment>
<keyword evidence="1" id="KW-0732">Signal</keyword>
<sequence length="136" mass="16766">MNTVSTTLVALSLSLVMVSPVFADHRYKGEYCHERKIDKIERRLHRQYHRIERGIDKDRLTHKEARKLKKRYRKISRLSREYREDGYLSRSEYRHLTRKLDKNSQLIREFMRNGIDRYIAYHDAYSSQYHDRYLRD</sequence>
<evidence type="ECO:0000256" key="1">
    <source>
        <dbReference type="SAM" id="SignalP"/>
    </source>
</evidence>
<gene>
    <name evidence="2" type="ORF">KME65_03375</name>
</gene>
<organism evidence="2 3">
    <name type="scientific">Candidatus Thiodiazotropha taylori</name>
    <dbReference type="NCBI Taxonomy" id="2792791"/>
    <lineage>
        <taxon>Bacteria</taxon>
        <taxon>Pseudomonadati</taxon>
        <taxon>Pseudomonadota</taxon>
        <taxon>Gammaproteobacteria</taxon>
        <taxon>Chromatiales</taxon>
        <taxon>Sedimenticolaceae</taxon>
        <taxon>Candidatus Thiodiazotropha</taxon>
    </lineage>
</organism>
<dbReference type="AlphaFoldDB" id="A0A944M9U3"/>
<evidence type="ECO:0000313" key="2">
    <source>
        <dbReference type="EMBL" id="MBT2987983.1"/>
    </source>
</evidence>
<evidence type="ECO:0000313" key="3">
    <source>
        <dbReference type="Proteomes" id="UP000770889"/>
    </source>
</evidence>
<dbReference type="EMBL" id="JAHHGM010000002">
    <property type="protein sequence ID" value="MBT2987983.1"/>
    <property type="molecule type" value="Genomic_DNA"/>
</dbReference>
<proteinExistence type="predicted"/>